<gene>
    <name evidence="4" type="ORF">G443_004388</name>
</gene>
<sequence>MGGGPRAGGGVVAHPAAGDHDPVLLVSSVSRSYGRQRVLTDVNLGVRPGELVGVVGENGAGKTTLLRILAGQLRPDGGTVRVRGSLGYCPQQAVVNEALTVGQHLRLFQVAYRLQNDHRARELAERLGLTRYERVPAGVLSGGNQQKLNLVLALMHDPAVVLLDEPYQGFDWETYLRFWDLADDLRARGRAILVISHLAHDIERLDRLHRLRAGALRGPGTEDRR</sequence>
<proteinExistence type="predicted"/>
<evidence type="ECO:0000256" key="2">
    <source>
        <dbReference type="ARBA" id="ARBA00022840"/>
    </source>
</evidence>
<evidence type="ECO:0000256" key="1">
    <source>
        <dbReference type="ARBA" id="ARBA00022741"/>
    </source>
</evidence>
<dbReference type="Pfam" id="PF00005">
    <property type="entry name" value="ABC_tran"/>
    <property type="match status" value="1"/>
</dbReference>
<keyword evidence="2" id="KW-0067">ATP-binding</keyword>
<name>A0ABT1JNK9_ACTCY</name>
<evidence type="ECO:0000259" key="3">
    <source>
        <dbReference type="PROSITE" id="PS50893"/>
    </source>
</evidence>
<organism evidence="4 5">
    <name type="scientific">Actinoalloteichus caeruleus DSM 43889</name>
    <dbReference type="NCBI Taxonomy" id="1120930"/>
    <lineage>
        <taxon>Bacteria</taxon>
        <taxon>Bacillati</taxon>
        <taxon>Actinomycetota</taxon>
        <taxon>Actinomycetes</taxon>
        <taxon>Pseudonocardiales</taxon>
        <taxon>Pseudonocardiaceae</taxon>
        <taxon>Actinoalloteichus</taxon>
        <taxon>Actinoalloteichus cyanogriseus</taxon>
    </lineage>
</organism>
<comment type="caution">
    <text evidence="4">The sequence shown here is derived from an EMBL/GenBank/DDBJ whole genome shotgun (WGS) entry which is preliminary data.</text>
</comment>
<keyword evidence="1" id="KW-0547">Nucleotide-binding</keyword>
<feature type="domain" description="ABC transporter" evidence="3">
    <location>
        <begin position="24"/>
        <end position="225"/>
    </location>
</feature>
<dbReference type="PANTHER" id="PTHR43038">
    <property type="entry name" value="ATP-BINDING CASSETTE, SUB-FAMILY H, MEMBER 1"/>
    <property type="match status" value="1"/>
</dbReference>
<dbReference type="InterPro" id="IPR003593">
    <property type="entry name" value="AAA+_ATPase"/>
</dbReference>
<dbReference type="PROSITE" id="PS00211">
    <property type="entry name" value="ABC_TRANSPORTER_1"/>
    <property type="match status" value="1"/>
</dbReference>
<dbReference type="Proteomes" id="UP000791080">
    <property type="component" value="Unassembled WGS sequence"/>
</dbReference>
<dbReference type="PROSITE" id="PS50893">
    <property type="entry name" value="ABC_TRANSPORTER_2"/>
    <property type="match status" value="1"/>
</dbReference>
<dbReference type="Gene3D" id="3.40.50.300">
    <property type="entry name" value="P-loop containing nucleotide triphosphate hydrolases"/>
    <property type="match status" value="1"/>
</dbReference>
<dbReference type="EMBL" id="AUBJ02000001">
    <property type="protein sequence ID" value="MCP2334118.1"/>
    <property type="molecule type" value="Genomic_DNA"/>
</dbReference>
<dbReference type="InterPro" id="IPR003439">
    <property type="entry name" value="ABC_transporter-like_ATP-bd"/>
</dbReference>
<dbReference type="SUPFAM" id="SSF52540">
    <property type="entry name" value="P-loop containing nucleoside triphosphate hydrolases"/>
    <property type="match status" value="1"/>
</dbReference>
<evidence type="ECO:0000313" key="5">
    <source>
        <dbReference type="Proteomes" id="UP000791080"/>
    </source>
</evidence>
<accession>A0ABT1JNK9</accession>
<reference evidence="4 5" key="1">
    <citation type="submission" date="2022-06" db="EMBL/GenBank/DDBJ databases">
        <title>Genomic Encyclopedia of Type Strains, Phase I: the one thousand microbial genomes (KMG-I) project.</title>
        <authorList>
            <person name="Kyrpides N."/>
        </authorList>
    </citation>
    <scope>NUCLEOTIDE SEQUENCE [LARGE SCALE GENOMIC DNA]</scope>
    <source>
        <strain evidence="4 5">DSM 43889</strain>
    </source>
</reference>
<dbReference type="PANTHER" id="PTHR43038:SF7">
    <property type="entry name" value="ABC TRANSPORT SYSTEM ATP-BINDING PROTEIN"/>
    <property type="match status" value="1"/>
</dbReference>
<dbReference type="InterPro" id="IPR017871">
    <property type="entry name" value="ABC_transporter-like_CS"/>
</dbReference>
<keyword evidence="5" id="KW-1185">Reference proteome</keyword>
<dbReference type="InterPro" id="IPR027417">
    <property type="entry name" value="P-loop_NTPase"/>
</dbReference>
<dbReference type="RefSeq" id="WP_245533480.1">
    <property type="nucleotide sequence ID" value="NZ_AUBJ02000001.1"/>
</dbReference>
<protein>
    <submittedName>
        <fullName evidence="4">ABC-type multidrug transport system, ATPase component</fullName>
    </submittedName>
</protein>
<dbReference type="SMART" id="SM00382">
    <property type="entry name" value="AAA"/>
    <property type="match status" value="1"/>
</dbReference>
<evidence type="ECO:0000313" key="4">
    <source>
        <dbReference type="EMBL" id="MCP2334118.1"/>
    </source>
</evidence>
<dbReference type="CDD" id="cd03230">
    <property type="entry name" value="ABC_DR_subfamily_A"/>
    <property type="match status" value="1"/>
</dbReference>